<comment type="caution">
    <text evidence="7">The sequence shown here is derived from an EMBL/GenBank/DDBJ whole genome shotgun (WGS) entry which is preliminary data.</text>
</comment>
<dbReference type="GO" id="GO:0051287">
    <property type="term" value="F:NAD binding"/>
    <property type="evidence" value="ECO:0007669"/>
    <property type="project" value="InterPro"/>
</dbReference>
<dbReference type="OrthoDB" id="9805416at2"/>
<feature type="domain" description="D-isomer specific 2-hydroxyacid dehydrogenase NAD-binding" evidence="6">
    <location>
        <begin position="104"/>
        <end position="278"/>
    </location>
</feature>
<feature type="domain" description="D-isomer specific 2-hydroxyacid dehydrogenase catalytic" evidence="5">
    <location>
        <begin position="13"/>
        <end position="303"/>
    </location>
</feature>
<dbReference type="GO" id="GO:0016616">
    <property type="term" value="F:oxidoreductase activity, acting on the CH-OH group of donors, NAD or NADP as acceptor"/>
    <property type="evidence" value="ECO:0007669"/>
    <property type="project" value="InterPro"/>
</dbReference>
<dbReference type="SUPFAM" id="SSF52283">
    <property type="entry name" value="Formate/glycerate dehydrogenase catalytic domain-like"/>
    <property type="match status" value="1"/>
</dbReference>
<evidence type="ECO:0000313" key="7">
    <source>
        <dbReference type="EMBL" id="TXC85707.1"/>
    </source>
</evidence>
<sequence length="317" mass="35819">MNVLSTVKLTHAIKEQLANHFPIITFFHDLKIDEAEQLIPRADIILTYGEDLVEDHIKAATNLKWVMVASAGIEKLPFDILKERKILVTNAKGVHGIPMAEYCLAMMLQVSRQAKALIENEKQHNWDRSVKMNELYGKTVYILGTGAIGSATAKLSKAFGMNVVGMNRDGRSVEHFDTTYKKEDILLPVKDADFIISVLPSTSATKSLVNETFLNTMKSEAVFINIGRGDVVVEEHLITALENNKLKHAVLDVFEEEPLGKKHKFWDMENVTITPHLSGITDLYLPRAIDIFIRNFNHYLDGKLTDMDNNINLVQRY</sequence>
<evidence type="ECO:0000256" key="4">
    <source>
        <dbReference type="RuleBase" id="RU003719"/>
    </source>
</evidence>
<dbReference type="Pfam" id="PF02826">
    <property type="entry name" value="2-Hacid_dh_C"/>
    <property type="match status" value="1"/>
</dbReference>
<dbReference type="InterPro" id="IPR006140">
    <property type="entry name" value="D-isomer_DH_NAD-bd"/>
</dbReference>
<dbReference type="PANTHER" id="PTHR43333:SF1">
    <property type="entry name" value="D-ISOMER SPECIFIC 2-HYDROXYACID DEHYDROGENASE NAD-BINDING DOMAIN-CONTAINING PROTEIN"/>
    <property type="match status" value="1"/>
</dbReference>
<gene>
    <name evidence="7" type="ORF">FS935_20295</name>
</gene>
<dbReference type="EMBL" id="VOQF01000017">
    <property type="protein sequence ID" value="TXC85707.1"/>
    <property type="molecule type" value="Genomic_DNA"/>
</dbReference>
<dbReference type="Proteomes" id="UP000321363">
    <property type="component" value="Unassembled WGS sequence"/>
</dbReference>
<evidence type="ECO:0000313" key="8">
    <source>
        <dbReference type="Proteomes" id="UP000321363"/>
    </source>
</evidence>
<accession>A0A5C6VK72</accession>
<keyword evidence="2 4" id="KW-0560">Oxidoreductase</keyword>
<dbReference type="Gene3D" id="3.40.50.720">
    <property type="entry name" value="NAD(P)-binding Rossmann-like Domain"/>
    <property type="match status" value="2"/>
</dbReference>
<dbReference type="SUPFAM" id="SSF51735">
    <property type="entry name" value="NAD(P)-binding Rossmann-fold domains"/>
    <property type="match status" value="1"/>
</dbReference>
<evidence type="ECO:0000256" key="2">
    <source>
        <dbReference type="ARBA" id="ARBA00023002"/>
    </source>
</evidence>
<name>A0A5C6VK72_9BACI</name>
<evidence type="ECO:0000256" key="3">
    <source>
        <dbReference type="ARBA" id="ARBA00023027"/>
    </source>
</evidence>
<proteinExistence type="inferred from homology"/>
<dbReference type="RefSeq" id="WP_146950475.1">
    <property type="nucleotide sequence ID" value="NZ_VOQF01000017.1"/>
</dbReference>
<dbReference type="InterPro" id="IPR036291">
    <property type="entry name" value="NAD(P)-bd_dom_sf"/>
</dbReference>
<protein>
    <submittedName>
        <fullName evidence="7">D-2-hydroxyacid dehydrogenase</fullName>
    </submittedName>
</protein>
<dbReference type="InterPro" id="IPR006139">
    <property type="entry name" value="D-isomer_2_OHA_DH_cat_dom"/>
</dbReference>
<dbReference type="FunFam" id="3.40.50.720:FF:000363">
    <property type="entry name" value="D-isomer specific 2-hydroxyacid dehydrogenase"/>
    <property type="match status" value="1"/>
</dbReference>
<dbReference type="PANTHER" id="PTHR43333">
    <property type="entry name" value="2-HACID_DH_C DOMAIN-CONTAINING PROTEIN"/>
    <property type="match status" value="1"/>
</dbReference>
<evidence type="ECO:0000256" key="1">
    <source>
        <dbReference type="ARBA" id="ARBA00005854"/>
    </source>
</evidence>
<evidence type="ECO:0000259" key="5">
    <source>
        <dbReference type="Pfam" id="PF00389"/>
    </source>
</evidence>
<reference evidence="7 8" key="1">
    <citation type="journal article" date="2005" name="Int. J. Syst. Evol. Microbiol.">
        <title>Bacillus litoralis sp. nov., isolated from a tidal flat of the Yellow Sea in Korea.</title>
        <authorList>
            <person name="Yoon J.H."/>
            <person name="Oh T.K."/>
        </authorList>
    </citation>
    <scope>NUCLEOTIDE SEQUENCE [LARGE SCALE GENOMIC DNA]</scope>
    <source>
        <strain evidence="7 8">SW-211</strain>
    </source>
</reference>
<keyword evidence="3" id="KW-0520">NAD</keyword>
<dbReference type="AlphaFoldDB" id="A0A5C6VK72"/>
<comment type="similarity">
    <text evidence="1 4">Belongs to the D-isomer specific 2-hydroxyacid dehydrogenase family.</text>
</comment>
<organism evidence="7 8">
    <name type="scientific">Metabacillus litoralis</name>
    <dbReference type="NCBI Taxonomy" id="152268"/>
    <lineage>
        <taxon>Bacteria</taxon>
        <taxon>Bacillati</taxon>
        <taxon>Bacillota</taxon>
        <taxon>Bacilli</taxon>
        <taxon>Bacillales</taxon>
        <taxon>Bacillaceae</taxon>
        <taxon>Metabacillus</taxon>
    </lineage>
</organism>
<keyword evidence="8" id="KW-1185">Reference proteome</keyword>
<dbReference type="Pfam" id="PF00389">
    <property type="entry name" value="2-Hacid_dh"/>
    <property type="match status" value="1"/>
</dbReference>
<dbReference type="CDD" id="cd05300">
    <property type="entry name" value="2-Hacid_dh_1"/>
    <property type="match status" value="1"/>
</dbReference>
<evidence type="ECO:0000259" key="6">
    <source>
        <dbReference type="Pfam" id="PF02826"/>
    </source>
</evidence>